<feature type="compositionally biased region" description="Basic and acidic residues" evidence="1">
    <location>
        <begin position="182"/>
        <end position="194"/>
    </location>
</feature>
<evidence type="ECO:0000259" key="2">
    <source>
        <dbReference type="Pfam" id="PF07727"/>
    </source>
</evidence>
<protein>
    <recommendedName>
        <fullName evidence="2">Reverse transcriptase Ty1/copia-type domain-containing protein</fullName>
    </recommendedName>
</protein>
<keyword evidence="4" id="KW-1185">Reference proteome</keyword>
<gene>
    <name evidence="3" type="ORF">O181_053319</name>
</gene>
<feature type="domain" description="Reverse transcriptase Ty1/copia-type" evidence="2">
    <location>
        <begin position="242"/>
        <end position="303"/>
    </location>
</feature>
<dbReference type="Pfam" id="PF07727">
    <property type="entry name" value="RVT_2"/>
    <property type="match status" value="1"/>
</dbReference>
<sequence length="304" mass="34717">MYLGKIFSAQPLDDQIKECSGSYWAEAVRAATYLENITPKRLLDHSTPFNKWFKISPAYHHLQPFLFLCYYINNLIRGKFSDCGSEGIFLGYEEGNQVYQILDRQTNLDQKAPSSNPRVTVQGKENSSEIINLEISALMLSLPDPEPKSIENSTERINPKTNLPILSRPDPEPDSNPPPKGKVGDSRNVIESRRRPNHSVNAVLLLDKEFPKNFHQAMKSDLHQHWEDAIQKELDYMEKPQVWSPTTLKEDTKLLSATWVFKCKTNEDGNLTKFKAQLCIQGFPQNEGIYYGDVSSPTRRLTSL</sequence>
<feature type="compositionally biased region" description="Basic and acidic residues" evidence="1">
    <location>
        <begin position="145"/>
        <end position="158"/>
    </location>
</feature>
<dbReference type="Proteomes" id="UP000765509">
    <property type="component" value="Unassembled WGS sequence"/>
</dbReference>
<reference evidence="3" key="1">
    <citation type="submission" date="2021-03" db="EMBL/GenBank/DDBJ databases">
        <title>Draft genome sequence of rust myrtle Austropuccinia psidii MF-1, a brazilian biotype.</title>
        <authorList>
            <person name="Quecine M.C."/>
            <person name="Pachon D.M.R."/>
            <person name="Bonatelli M.L."/>
            <person name="Correr F.H."/>
            <person name="Franceschini L.M."/>
            <person name="Leite T.F."/>
            <person name="Margarido G.R.A."/>
            <person name="Almeida C.A."/>
            <person name="Ferrarezi J.A."/>
            <person name="Labate C.A."/>
        </authorList>
    </citation>
    <scope>NUCLEOTIDE SEQUENCE</scope>
    <source>
        <strain evidence="3">MF-1</strain>
    </source>
</reference>
<comment type="caution">
    <text evidence="3">The sequence shown here is derived from an EMBL/GenBank/DDBJ whole genome shotgun (WGS) entry which is preliminary data.</text>
</comment>
<evidence type="ECO:0000313" key="4">
    <source>
        <dbReference type="Proteomes" id="UP000765509"/>
    </source>
</evidence>
<dbReference type="OrthoDB" id="8048545at2759"/>
<organism evidence="3 4">
    <name type="scientific">Austropuccinia psidii MF-1</name>
    <dbReference type="NCBI Taxonomy" id="1389203"/>
    <lineage>
        <taxon>Eukaryota</taxon>
        <taxon>Fungi</taxon>
        <taxon>Dikarya</taxon>
        <taxon>Basidiomycota</taxon>
        <taxon>Pucciniomycotina</taxon>
        <taxon>Pucciniomycetes</taxon>
        <taxon>Pucciniales</taxon>
        <taxon>Sphaerophragmiaceae</taxon>
        <taxon>Austropuccinia</taxon>
    </lineage>
</organism>
<evidence type="ECO:0000256" key="1">
    <source>
        <dbReference type="SAM" id="MobiDB-lite"/>
    </source>
</evidence>
<dbReference type="InterPro" id="IPR013103">
    <property type="entry name" value="RVT_2"/>
</dbReference>
<dbReference type="EMBL" id="AVOT02023539">
    <property type="protein sequence ID" value="MBW0513604.1"/>
    <property type="molecule type" value="Genomic_DNA"/>
</dbReference>
<accession>A0A9Q3E2F3</accession>
<evidence type="ECO:0000313" key="3">
    <source>
        <dbReference type="EMBL" id="MBW0513604.1"/>
    </source>
</evidence>
<name>A0A9Q3E2F3_9BASI</name>
<feature type="region of interest" description="Disordered" evidence="1">
    <location>
        <begin position="144"/>
        <end position="194"/>
    </location>
</feature>
<dbReference type="AlphaFoldDB" id="A0A9Q3E2F3"/>
<proteinExistence type="predicted"/>